<dbReference type="Pfam" id="PF00440">
    <property type="entry name" value="TetR_N"/>
    <property type="match status" value="1"/>
</dbReference>
<dbReference type="PROSITE" id="PS50977">
    <property type="entry name" value="HTH_TETR_2"/>
    <property type="match status" value="1"/>
</dbReference>
<feature type="DNA-binding region" description="H-T-H motif" evidence="4">
    <location>
        <begin position="44"/>
        <end position="63"/>
    </location>
</feature>
<dbReference type="EMBL" id="JAWMAJ010000039">
    <property type="protein sequence ID" value="MDV7217123.1"/>
    <property type="molecule type" value="Genomic_DNA"/>
</dbReference>
<keyword evidence="3" id="KW-0804">Transcription</keyword>
<protein>
    <submittedName>
        <fullName evidence="6">Helix-turn-helix domain-containing protein</fullName>
    </submittedName>
</protein>
<name>A0ABU4F950_9ACTN</name>
<evidence type="ECO:0000313" key="6">
    <source>
        <dbReference type="EMBL" id="MDV7217123.1"/>
    </source>
</evidence>
<dbReference type="InterPro" id="IPR050109">
    <property type="entry name" value="HTH-type_TetR-like_transc_reg"/>
</dbReference>
<feature type="domain" description="HTH tetR-type" evidence="5">
    <location>
        <begin position="21"/>
        <end position="81"/>
    </location>
</feature>
<dbReference type="PRINTS" id="PR00455">
    <property type="entry name" value="HTHTETR"/>
</dbReference>
<evidence type="ECO:0000256" key="1">
    <source>
        <dbReference type="ARBA" id="ARBA00023015"/>
    </source>
</evidence>
<evidence type="ECO:0000256" key="3">
    <source>
        <dbReference type="ARBA" id="ARBA00023163"/>
    </source>
</evidence>
<sequence length="217" mass="24320">MQDTGRMEPTPRRNLREEQKILTHRRLLDAAVTVFTETPFLETRMEDIARAAGVTRATVYAHFPGKAEIVDALVARVYGVLGEAYADLAALPRWTRADIRNWLDEAAARWREMAPVRRVANAAAPAALRSLGEGRVQYVEAHERYVAMLVEPPERWRGVDPAEARQRALMAVLQTESFFAAWIAVEWPLETADPLHLLADSLCHLLAPALENDSAVT</sequence>
<dbReference type="InterPro" id="IPR001647">
    <property type="entry name" value="HTH_TetR"/>
</dbReference>
<comment type="caution">
    <text evidence="6">The sequence shown here is derived from an EMBL/GenBank/DDBJ whole genome shotgun (WGS) entry which is preliminary data.</text>
</comment>
<dbReference type="PANTHER" id="PTHR30055">
    <property type="entry name" value="HTH-TYPE TRANSCRIPTIONAL REGULATOR RUTR"/>
    <property type="match status" value="1"/>
</dbReference>
<proteinExistence type="predicted"/>
<organism evidence="6 7">
    <name type="scientific">Streptomyces prunicolor</name>
    <dbReference type="NCBI Taxonomy" id="67348"/>
    <lineage>
        <taxon>Bacteria</taxon>
        <taxon>Bacillati</taxon>
        <taxon>Actinomycetota</taxon>
        <taxon>Actinomycetes</taxon>
        <taxon>Kitasatosporales</taxon>
        <taxon>Streptomycetaceae</taxon>
        <taxon>Streptomyces</taxon>
    </lineage>
</organism>
<dbReference type="PANTHER" id="PTHR30055:SF234">
    <property type="entry name" value="HTH-TYPE TRANSCRIPTIONAL REGULATOR BETI"/>
    <property type="match status" value="1"/>
</dbReference>
<evidence type="ECO:0000259" key="5">
    <source>
        <dbReference type="PROSITE" id="PS50977"/>
    </source>
</evidence>
<keyword evidence="2 4" id="KW-0238">DNA-binding</keyword>
<keyword evidence="7" id="KW-1185">Reference proteome</keyword>
<keyword evidence="1" id="KW-0805">Transcription regulation</keyword>
<dbReference type="InterPro" id="IPR009057">
    <property type="entry name" value="Homeodomain-like_sf"/>
</dbReference>
<evidence type="ECO:0000256" key="4">
    <source>
        <dbReference type="PROSITE-ProRule" id="PRU00335"/>
    </source>
</evidence>
<dbReference type="RefSeq" id="WP_317771542.1">
    <property type="nucleotide sequence ID" value="NZ_JAWMAJ010000039.1"/>
</dbReference>
<gene>
    <name evidence="6" type="ORF">R5A26_14320</name>
</gene>
<evidence type="ECO:0000313" key="7">
    <source>
        <dbReference type="Proteomes" id="UP001187346"/>
    </source>
</evidence>
<evidence type="ECO:0000256" key="2">
    <source>
        <dbReference type="ARBA" id="ARBA00023125"/>
    </source>
</evidence>
<dbReference type="SUPFAM" id="SSF46689">
    <property type="entry name" value="Homeodomain-like"/>
    <property type="match status" value="1"/>
</dbReference>
<dbReference type="Proteomes" id="UP001187346">
    <property type="component" value="Unassembled WGS sequence"/>
</dbReference>
<dbReference type="Gene3D" id="1.10.357.10">
    <property type="entry name" value="Tetracycline Repressor, domain 2"/>
    <property type="match status" value="1"/>
</dbReference>
<reference evidence="6 7" key="1">
    <citation type="submission" date="2023-10" db="EMBL/GenBank/DDBJ databases">
        <title>Characterization of rhizosphere-enriched actinobacteria from wheat plants lab-grown on chernevaya soil.</title>
        <authorList>
            <person name="Tikhonova E.N."/>
            <person name="Konopkin A."/>
            <person name="Kravchenko I.K."/>
        </authorList>
    </citation>
    <scope>NUCLEOTIDE SEQUENCE [LARGE SCALE GENOMIC DNA]</scope>
    <source>
        <strain evidence="6 7">RR29</strain>
    </source>
</reference>
<accession>A0ABU4F950</accession>